<protein>
    <submittedName>
        <fullName evidence="2">Uncharacterized protein</fullName>
    </submittedName>
</protein>
<evidence type="ECO:0000313" key="2">
    <source>
        <dbReference type="EMBL" id="PSJ06632.1"/>
    </source>
</evidence>
<feature type="transmembrane region" description="Helical" evidence="1">
    <location>
        <begin position="125"/>
        <end position="147"/>
    </location>
</feature>
<dbReference type="AlphaFoldDB" id="A0A2P7MZK3"/>
<evidence type="ECO:0000256" key="1">
    <source>
        <dbReference type="SAM" id="Phobius"/>
    </source>
</evidence>
<keyword evidence="1" id="KW-0472">Membrane</keyword>
<comment type="caution">
    <text evidence="2">The sequence shown here is derived from an EMBL/GenBank/DDBJ whole genome shotgun (WGS) entry which is preliminary data.</text>
</comment>
<evidence type="ECO:0000313" key="3">
    <source>
        <dbReference type="Proteomes" id="UP000243002"/>
    </source>
</evidence>
<sequence length="183" mass="20947">MDREEGLNLLFAAAQDVAREEGKLADGMYGSLEHSRISSTSFTLMSASGQLIARVSLAKAREVIGMRRQIARDMTRKAKLEITPYANDQSNKRNFRNLPEEIRALAWAISTGRRFPAKGYHRRDIWIGLLLLIPGIIPGVLYLGWIARKRRRYEKSLKELVTRWRTNGRKDPAANLFAHFHLD</sequence>
<keyword evidence="1" id="KW-0812">Transmembrane</keyword>
<proteinExistence type="predicted"/>
<accession>A0A2P7MZK3</accession>
<dbReference type="Proteomes" id="UP000243002">
    <property type="component" value="Unassembled WGS sequence"/>
</dbReference>
<keyword evidence="3" id="KW-1185">Reference proteome</keyword>
<dbReference type="EMBL" id="PXXO01000003">
    <property type="protein sequence ID" value="PSJ06632.1"/>
    <property type="molecule type" value="Genomic_DNA"/>
</dbReference>
<keyword evidence="1" id="KW-1133">Transmembrane helix</keyword>
<organism evidence="2 3">
    <name type="scientific">Cyanobium usitatum str. Tous</name>
    <dbReference type="NCBI Taxonomy" id="2116684"/>
    <lineage>
        <taxon>Bacteria</taxon>
        <taxon>Bacillati</taxon>
        <taxon>Cyanobacteriota</taxon>
        <taxon>Cyanophyceae</taxon>
        <taxon>Synechococcales</taxon>
        <taxon>Prochlorococcaceae</taxon>
        <taxon>Cyanobium</taxon>
    </lineage>
</organism>
<gene>
    <name evidence="2" type="ORF">C7K55_04085</name>
</gene>
<name>A0A2P7MZK3_9CYAN</name>
<reference evidence="2 3" key="1">
    <citation type="journal article" date="2018" name="Environ. Microbiol.">
        <title>Ecological and genomic features of two widespread freshwater picocyanobacteria.</title>
        <authorList>
            <person name="Cabello-Yeves P.J."/>
            <person name="Picazo A."/>
            <person name="Camacho A."/>
            <person name="Callieri C."/>
            <person name="Rosselli R."/>
            <person name="Roda-Garcia J.J."/>
            <person name="Coutinho F.H."/>
            <person name="Rodriguez-Valera F."/>
        </authorList>
    </citation>
    <scope>NUCLEOTIDE SEQUENCE [LARGE SCALE GENOMIC DNA]</scope>
    <source>
        <strain evidence="2 3">Tous</strain>
    </source>
</reference>